<evidence type="ECO:0000313" key="4">
    <source>
        <dbReference type="Proteomes" id="UP000228758"/>
    </source>
</evidence>
<evidence type="ECO:0000256" key="1">
    <source>
        <dbReference type="ARBA" id="ARBA00006817"/>
    </source>
</evidence>
<dbReference type="AlphaFoldDB" id="A0A2M9CNK9"/>
<feature type="domain" description="Activator of Hsp90 ATPase homologue 1/2-like C-terminal" evidence="2">
    <location>
        <begin position="23"/>
        <end position="154"/>
    </location>
</feature>
<dbReference type="CDD" id="cd07826">
    <property type="entry name" value="SRPBCC_CalC_Aha1-like_9"/>
    <property type="match status" value="1"/>
</dbReference>
<accession>A0A2M9CNK9</accession>
<dbReference type="InterPro" id="IPR023393">
    <property type="entry name" value="START-like_dom_sf"/>
</dbReference>
<comment type="similarity">
    <text evidence="1">Belongs to the AHA1 family.</text>
</comment>
<organism evidence="3 4">
    <name type="scientific">Diaminobutyricimonas aerilata</name>
    <dbReference type="NCBI Taxonomy" id="1162967"/>
    <lineage>
        <taxon>Bacteria</taxon>
        <taxon>Bacillati</taxon>
        <taxon>Actinomycetota</taxon>
        <taxon>Actinomycetes</taxon>
        <taxon>Micrococcales</taxon>
        <taxon>Microbacteriaceae</taxon>
        <taxon>Diaminobutyricimonas</taxon>
    </lineage>
</organism>
<protein>
    <submittedName>
        <fullName evidence="3">Uncharacterized protein YndB with AHSA1/START domain</fullName>
    </submittedName>
</protein>
<name>A0A2M9CNK9_9MICO</name>
<proteinExistence type="inferred from homology"/>
<evidence type="ECO:0000259" key="2">
    <source>
        <dbReference type="Pfam" id="PF08327"/>
    </source>
</evidence>
<dbReference type="OrthoDB" id="5185819at2"/>
<dbReference type="InterPro" id="IPR013538">
    <property type="entry name" value="ASHA1/2-like_C"/>
</dbReference>
<reference evidence="3 4" key="1">
    <citation type="submission" date="2017-11" db="EMBL/GenBank/DDBJ databases">
        <title>Genomic Encyclopedia of Archaeal and Bacterial Type Strains, Phase II (KMG-II): From Individual Species to Whole Genera.</title>
        <authorList>
            <person name="Goeker M."/>
        </authorList>
    </citation>
    <scope>NUCLEOTIDE SEQUENCE [LARGE SCALE GENOMIC DNA]</scope>
    <source>
        <strain evidence="3 4">DSM 27393</strain>
    </source>
</reference>
<keyword evidence="4" id="KW-1185">Reference proteome</keyword>
<dbReference type="Pfam" id="PF08327">
    <property type="entry name" value="AHSA1"/>
    <property type="match status" value="1"/>
</dbReference>
<evidence type="ECO:0000313" key="3">
    <source>
        <dbReference type="EMBL" id="PJJ73458.1"/>
    </source>
</evidence>
<dbReference type="EMBL" id="PGFF01000001">
    <property type="protein sequence ID" value="PJJ73458.1"/>
    <property type="molecule type" value="Genomic_DNA"/>
</dbReference>
<gene>
    <name evidence="3" type="ORF">CLV46_3050</name>
</gene>
<sequence length="157" mass="17420">MSNAVEITAPEGQPFITIVREFDAPVAAVWRAHVEPDLVRRWLGPHGYETRIDTFEMRSGGRYRYVQIADGEEYAFNGVVHAADEHRRIVQTFEFEGMPDVVTLETAVFEELGGGRTRLTGTSAFPSVEARDGMLASGMETGVREGFERLDAILAEG</sequence>
<dbReference type="SUPFAM" id="SSF55961">
    <property type="entry name" value="Bet v1-like"/>
    <property type="match status" value="1"/>
</dbReference>
<dbReference type="Proteomes" id="UP000228758">
    <property type="component" value="Unassembled WGS sequence"/>
</dbReference>
<comment type="caution">
    <text evidence="3">The sequence shown here is derived from an EMBL/GenBank/DDBJ whole genome shotgun (WGS) entry which is preliminary data.</text>
</comment>
<dbReference type="Gene3D" id="3.30.530.20">
    <property type="match status" value="1"/>
</dbReference>
<dbReference type="RefSeq" id="WP_100365544.1">
    <property type="nucleotide sequence ID" value="NZ_PGFF01000001.1"/>
</dbReference>